<dbReference type="PANTHER" id="PTHR36503:SF1">
    <property type="entry name" value="BLR2520 PROTEIN"/>
    <property type="match status" value="1"/>
</dbReference>
<organism evidence="2 3">
    <name type="scientific">Nocardia ninae NBRC 108245</name>
    <dbReference type="NCBI Taxonomy" id="1210091"/>
    <lineage>
        <taxon>Bacteria</taxon>
        <taxon>Bacillati</taxon>
        <taxon>Actinomycetota</taxon>
        <taxon>Actinomycetes</taxon>
        <taxon>Mycobacteriales</taxon>
        <taxon>Nocardiaceae</taxon>
        <taxon>Nocardia</taxon>
    </lineage>
</organism>
<dbReference type="PANTHER" id="PTHR36503">
    <property type="entry name" value="BLR2520 PROTEIN"/>
    <property type="match status" value="1"/>
</dbReference>
<dbReference type="EMBL" id="BJXA01000034">
    <property type="protein sequence ID" value="GEM40282.1"/>
    <property type="molecule type" value="Genomic_DNA"/>
</dbReference>
<dbReference type="AlphaFoldDB" id="A0A511MI19"/>
<dbReference type="InterPro" id="IPR029068">
    <property type="entry name" value="Glyas_Bleomycin-R_OHBP_Dase"/>
</dbReference>
<dbReference type="Gene3D" id="3.10.180.10">
    <property type="entry name" value="2,3-Dihydroxybiphenyl 1,2-Dioxygenase, domain 1"/>
    <property type="match status" value="1"/>
</dbReference>
<feature type="domain" description="VOC" evidence="1">
    <location>
        <begin position="4"/>
        <end position="127"/>
    </location>
</feature>
<protein>
    <submittedName>
        <fullName evidence="2">Glyoxalase</fullName>
    </submittedName>
</protein>
<reference evidence="2 3" key="1">
    <citation type="submission" date="2019-07" db="EMBL/GenBank/DDBJ databases">
        <title>Whole genome shotgun sequence of Nocardia ninae NBRC 108245.</title>
        <authorList>
            <person name="Hosoyama A."/>
            <person name="Uohara A."/>
            <person name="Ohji S."/>
            <person name="Ichikawa N."/>
        </authorList>
    </citation>
    <scope>NUCLEOTIDE SEQUENCE [LARGE SCALE GENOMIC DNA]</scope>
    <source>
        <strain evidence="2 3">NBRC 108245</strain>
    </source>
</reference>
<dbReference type="InterPro" id="IPR004360">
    <property type="entry name" value="Glyas_Fos-R_dOase_dom"/>
</dbReference>
<evidence type="ECO:0000313" key="2">
    <source>
        <dbReference type="EMBL" id="GEM40282.1"/>
    </source>
</evidence>
<gene>
    <name evidence="2" type="ORF">NN4_48010</name>
</gene>
<dbReference type="OrthoDB" id="9798430at2"/>
<accession>A0A511MI19</accession>
<dbReference type="Pfam" id="PF00903">
    <property type="entry name" value="Glyoxalase"/>
    <property type="match status" value="1"/>
</dbReference>
<dbReference type="PROSITE" id="PS51819">
    <property type="entry name" value="VOC"/>
    <property type="match status" value="1"/>
</dbReference>
<dbReference type="SUPFAM" id="SSF54593">
    <property type="entry name" value="Glyoxalase/Bleomycin resistance protein/Dihydroxybiphenyl dioxygenase"/>
    <property type="match status" value="1"/>
</dbReference>
<proteinExistence type="predicted"/>
<sequence>MKARASSILLSVRDMERAKRFYTDGLGWKIKNDYGVSVFFDSDGATPVGFYGRDGLAEQVGTSPEGEGFSGLVLTYVVRSEARVDELTAAAEKAGATILKPAGALPWGGYGATFADPDGYIWSLGYSAQGKDQLYAE</sequence>
<dbReference type="RefSeq" id="WP_147135346.1">
    <property type="nucleotide sequence ID" value="NZ_BJXA01000034.1"/>
</dbReference>
<comment type="caution">
    <text evidence="2">The sequence shown here is derived from an EMBL/GenBank/DDBJ whole genome shotgun (WGS) entry which is preliminary data.</text>
</comment>
<name>A0A511MI19_9NOCA</name>
<dbReference type="Proteomes" id="UP000321424">
    <property type="component" value="Unassembled WGS sequence"/>
</dbReference>
<evidence type="ECO:0000259" key="1">
    <source>
        <dbReference type="PROSITE" id="PS51819"/>
    </source>
</evidence>
<evidence type="ECO:0000313" key="3">
    <source>
        <dbReference type="Proteomes" id="UP000321424"/>
    </source>
</evidence>
<dbReference type="InterPro" id="IPR037523">
    <property type="entry name" value="VOC_core"/>
</dbReference>
<keyword evidence="3" id="KW-1185">Reference proteome</keyword>